<accession>A0A6N2VSF6</accession>
<evidence type="ECO:0000313" key="1">
    <source>
        <dbReference type="EMBL" id="VYT33204.1"/>
    </source>
</evidence>
<protein>
    <submittedName>
        <fullName evidence="1">Uncharacterized protein</fullName>
    </submittedName>
</protein>
<dbReference type="EMBL" id="CACRTG010000034">
    <property type="protein sequence ID" value="VYT33204.1"/>
    <property type="molecule type" value="Genomic_DNA"/>
</dbReference>
<reference evidence="1" key="1">
    <citation type="submission" date="2019-11" db="EMBL/GenBank/DDBJ databases">
        <authorList>
            <person name="Feng L."/>
        </authorList>
    </citation>
    <scope>NUCLEOTIDE SEQUENCE</scope>
    <source>
        <strain evidence="1">CnexileLFYP112</strain>
    </source>
</reference>
<gene>
    <name evidence="1" type="ORF">CNLFYP112_00554</name>
</gene>
<sequence>MKENVKKVFLITRKYRKPYHMQNLKARYKNKILFTDSLENADIVLCIDQEDKNISELIQAEEMSIPIAYFTEELLPEKIIDEELKDWKTPPFLEIDFPDVDL</sequence>
<dbReference type="AlphaFoldDB" id="A0A6N2VSF6"/>
<organism evidence="1">
    <name type="scientific">[Clostridium] nexile</name>
    <dbReference type="NCBI Taxonomy" id="29361"/>
    <lineage>
        <taxon>Bacteria</taxon>
        <taxon>Bacillati</taxon>
        <taxon>Bacillota</taxon>
        <taxon>Clostridia</taxon>
        <taxon>Lachnospirales</taxon>
        <taxon>Lachnospiraceae</taxon>
        <taxon>Tyzzerella</taxon>
    </lineage>
</organism>
<proteinExistence type="predicted"/>
<name>A0A6N2VSF6_9FIRM</name>